<comment type="caution">
    <text evidence="1">The sequence shown here is derived from an EMBL/GenBank/DDBJ whole genome shotgun (WGS) entry which is preliminary data.</text>
</comment>
<evidence type="ECO:0000313" key="2">
    <source>
        <dbReference type="Proteomes" id="UP001558850"/>
    </source>
</evidence>
<organism evidence="1 2">
    <name type="scientific">Paraburkholderia phymatum</name>
    <dbReference type="NCBI Taxonomy" id="148447"/>
    <lineage>
        <taxon>Bacteria</taxon>
        <taxon>Pseudomonadati</taxon>
        <taxon>Pseudomonadota</taxon>
        <taxon>Betaproteobacteria</taxon>
        <taxon>Burkholderiales</taxon>
        <taxon>Burkholderiaceae</taxon>
        <taxon>Paraburkholderia</taxon>
    </lineage>
</organism>
<keyword evidence="2" id="KW-1185">Reference proteome</keyword>
<protein>
    <submittedName>
        <fullName evidence="1">ABC-three component system protein</fullName>
    </submittedName>
</protein>
<accession>A0ACC6UA06</accession>
<evidence type="ECO:0000313" key="1">
    <source>
        <dbReference type="EMBL" id="MEX3936327.1"/>
    </source>
</evidence>
<dbReference type="Proteomes" id="UP001558850">
    <property type="component" value="Unassembled WGS sequence"/>
</dbReference>
<sequence>MNYSDFEDNLVRVNRGSGVLVPAMTDEFCYVFTARHNLSENENTITDRNGVELGMVTSDLCFPHQDRDAAVIVLKGVEPKPLLLDRQSLGRKQEITLGGFPLTRSTFVGEDATRFFDGEIKRADEYEFSIFCEEFPTQDDIMGVSGGGIFVDFDSEWILAGIEYSVEREVEENNTQLKVCRTLVFEQIIRDKALPLALPSFLRSFNLLISLAFNLNGTFFDEDKQKALSQLLQDYAKLNLALTQITPESLRTNFGLQLLIKNTPEFCISDRKLWVSWLEFMTLSLMIDGKQPADLTMDYVNDLHKKRRLLYSNSKEDWSKFIRNIGHTDMDGIEDGAIVIVSSDCQLPPTRATIDYSKVAVDIGLINSRPFDFTKASRATPSRILHLDGIHAQCINNKEDEYDCKDYQTTINKIKNEYLATISR</sequence>
<dbReference type="EMBL" id="JBFRCH010000030">
    <property type="protein sequence ID" value="MEX3936327.1"/>
    <property type="molecule type" value="Genomic_DNA"/>
</dbReference>
<name>A0ACC6UA06_9BURK</name>
<proteinExistence type="predicted"/>
<gene>
    <name evidence="1" type="ORF">AB4Y32_31850</name>
</gene>
<reference evidence="1" key="1">
    <citation type="submission" date="2024-07" db="EMBL/GenBank/DDBJ databases">
        <title>A survey of Mimosa microsymbionts across Brazilian biomes reveals a high diversity of Paraburkholderia nodulating endemic species, but also that Cupriavidus is common as a symbiont of widespread species.</title>
        <authorList>
            <person name="Rouws L."/>
            <person name="Barauna A."/>
            <person name="Beukes C."/>
            <person name="Rouws J.R.C."/>
            <person name="De Faria S.M."/>
            <person name="Gross E."/>
            <person name="Bueno Dos Reis Junior F."/>
            <person name="Simon M.F."/>
            <person name="Maluk M."/>
            <person name="Odee D.W."/>
            <person name="Kenicer G."/>
            <person name="Young J.P.W."/>
            <person name="Reis V.M."/>
            <person name="Zilli J."/>
            <person name="James E.K."/>
        </authorList>
    </citation>
    <scope>NUCLEOTIDE SEQUENCE</scope>
    <source>
        <strain evidence="1">EG181B</strain>
    </source>
</reference>